<dbReference type="SUPFAM" id="SSF89562">
    <property type="entry name" value="RraA-like"/>
    <property type="match status" value="1"/>
</dbReference>
<evidence type="ECO:0000313" key="2">
    <source>
        <dbReference type="Proteomes" id="UP001500021"/>
    </source>
</evidence>
<name>A0ABN1L5S1_9GAMM</name>
<sequence length="240" mass="27008">MSMKEQIISFIKKNRVSTTEVADALGKKGVLPNVLPVIDDVHEVGRIHCVFTANESNYQVHDEINKVNENDIVIVFTHNCGERAILGDLVSKYALLYRGAKALVVNGKVRDIASIKRSKFKVWCNGTSPIGCFNEIADEFPKDKRAVIEKRFHGAIAVCDDGGVVVIENDNINETMLTKLHRIEMQEDIWFFCLDSLKWDTKKIVCDNAYLTETNLLSTVHLEQLAELDKLLDGDDSNVE</sequence>
<accession>A0ABN1L5S1</accession>
<dbReference type="Proteomes" id="UP001500021">
    <property type="component" value="Unassembled WGS sequence"/>
</dbReference>
<keyword evidence="2" id="KW-1185">Reference proteome</keyword>
<dbReference type="InterPro" id="IPR036704">
    <property type="entry name" value="RraA/RraA-like_sf"/>
</dbReference>
<dbReference type="Gene3D" id="3.50.30.40">
    <property type="entry name" value="Ribonuclease E inhibitor RraA/RraA-like"/>
    <property type="match status" value="1"/>
</dbReference>
<organism evidence="1 2">
    <name type="scientific">Colwellia asteriadis</name>
    <dbReference type="NCBI Taxonomy" id="517723"/>
    <lineage>
        <taxon>Bacteria</taxon>
        <taxon>Pseudomonadati</taxon>
        <taxon>Pseudomonadota</taxon>
        <taxon>Gammaproteobacteria</taxon>
        <taxon>Alteromonadales</taxon>
        <taxon>Colwelliaceae</taxon>
        <taxon>Colwellia</taxon>
    </lineage>
</organism>
<dbReference type="EMBL" id="BAAAFA010000004">
    <property type="protein sequence ID" value="GAA0815563.1"/>
    <property type="molecule type" value="Genomic_DNA"/>
</dbReference>
<evidence type="ECO:0000313" key="1">
    <source>
        <dbReference type="EMBL" id="GAA0815563.1"/>
    </source>
</evidence>
<proteinExistence type="predicted"/>
<reference evidence="1 2" key="1">
    <citation type="journal article" date="2019" name="Int. J. Syst. Evol. Microbiol.">
        <title>The Global Catalogue of Microorganisms (GCM) 10K type strain sequencing project: providing services to taxonomists for standard genome sequencing and annotation.</title>
        <authorList>
            <consortium name="The Broad Institute Genomics Platform"/>
            <consortium name="The Broad Institute Genome Sequencing Center for Infectious Disease"/>
            <person name="Wu L."/>
            <person name="Ma J."/>
        </authorList>
    </citation>
    <scope>NUCLEOTIDE SEQUENCE [LARGE SCALE GENOMIC DNA]</scope>
    <source>
        <strain evidence="1 2">JCM 15608</strain>
    </source>
</reference>
<gene>
    <name evidence="1" type="ORF">GCM10009111_14060</name>
</gene>
<comment type="caution">
    <text evidence="1">The sequence shown here is derived from an EMBL/GenBank/DDBJ whole genome shotgun (WGS) entry which is preliminary data.</text>
</comment>
<dbReference type="InterPro" id="IPR005493">
    <property type="entry name" value="RraA/RraA-like"/>
</dbReference>
<evidence type="ECO:0008006" key="3">
    <source>
        <dbReference type="Google" id="ProtNLM"/>
    </source>
</evidence>
<dbReference type="Pfam" id="PF03737">
    <property type="entry name" value="RraA-like"/>
    <property type="match status" value="1"/>
</dbReference>
<protein>
    <recommendedName>
        <fullName evidence="3">Demethylmenaquinone methyltransferase</fullName>
    </recommendedName>
</protein>